<comment type="caution">
    <text evidence="1">The sequence shown here is derived from an EMBL/GenBank/DDBJ whole genome shotgun (WGS) entry which is preliminary data.</text>
</comment>
<evidence type="ECO:0000313" key="2">
    <source>
        <dbReference type="Proteomes" id="UP001174936"/>
    </source>
</evidence>
<accession>A0AA39YRI8</accession>
<name>A0AA39YRI8_9PEZI</name>
<gene>
    <name evidence="1" type="ORF">B0T16DRAFT_401419</name>
</gene>
<dbReference type="Proteomes" id="UP001174936">
    <property type="component" value="Unassembled WGS sequence"/>
</dbReference>
<dbReference type="AlphaFoldDB" id="A0AA39YRI8"/>
<evidence type="ECO:0000313" key="1">
    <source>
        <dbReference type="EMBL" id="KAK0657309.1"/>
    </source>
</evidence>
<dbReference type="EMBL" id="JAULSV010000001">
    <property type="protein sequence ID" value="KAK0657309.1"/>
    <property type="molecule type" value="Genomic_DNA"/>
</dbReference>
<proteinExistence type="predicted"/>
<protein>
    <recommendedName>
        <fullName evidence="3">Carboxylesterase</fullName>
    </recommendedName>
</protein>
<organism evidence="1 2">
    <name type="scientific">Cercophora newfieldiana</name>
    <dbReference type="NCBI Taxonomy" id="92897"/>
    <lineage>
        <taxon>Eukaryota</taxon>
        <taxon>Fungi</taxon>
        <taxon>Dikarya</taxon>
        <taxon>Ascomycota</taxon>
        <taxon>Pezizomycotina</taxon>
        <taxon>Sordariomycetes</taxon>
        <taxon>Sordariomycetidae</taxon>
        <taxon>Sordariales</taxon>
        <taxon>Lasiosphaeriaceae</taxon>
        <taxon>Cercophora</taxon>
    </lineage>
</organism>
<keyword evidence="2" id="KW-1185">Reference proteome</keyword>
<sequence>MVGYGSTSGIDMAPFLTAGEDVDNSLTNLLQAFGKKRLNDVKTYLYNDEARSQLAHTYGPPELLPLDIRYPEPVVAGYNIIREIFMGCNARRLGEAFPNSTYMLDYAHMGDLGMLSLYYDVEDGGSGLAAAMRSNLLHFIHTGRPGPWTVYTEFGLVTKIEGFNVTIQRDVFDNSRCRWWLELGYDFYHKILAKNGSGQA</sequence>
<evidence type="ECO:0008006" key="3">
    <source>
        <dbReference type="Google" id="ProtNLM"/>
    </source>
</evidence>
<reference evidence="1" key="1">
    <citation type="submission" date="2023-06" db="EMBL/GenBank/DDBJ databases">
        <title>Genome-scale phylogeny and comparative genomics of the fungal order Sordariales.</title>
        <authorList>
            <consortium name="Lawrence Berkeley National Laboratory"/>
            <person name="Hensen N."/>
            <person name="Bonometti L."/>
            <person name="Westerberg I."/>
            <person name="Brannstrom I.O."/>
            <person name="Guillou S."/>
            <person name="Cros-Aarteil S."/>
            <person name="Calhoun S."/>
            <person name="Haridas S."/>
            <person name="Kuo A."/>
            <person name="Mondo S."/>
            <person name="Pangilinan J."/>
            <person name="Riley R."/>
            <person name="Labutti K."/>
            <person name="Andreopoulos B."/>
            <person name="Lipzen A."/>
            <person name="Chen C."/>
            <person name="Yanf M."/>
            <person name="Daum C."/>
            <person name="Ng V."/>
            <person name="Clum A."/>
            <person name="Steindorff A."/>
            <person name="Ohm R."/>
            <person name="Martin F."/>
            <person name="Silar P."/>
            <person name="Natvig D."/>
            <person name="Lalanne C."/>
            <person name="Gautier V."/>
            <person name="Ament-Velasquez S.L."/>
            <person name="Kruys A."/>
            <person name="Hutchinson M.I."/>
            <person name="Powell A.J."/>
            <person name="Barry K."/>
            <person name="Miller A.N."/>
            <person name="Grigoriev I.V."/>
            <person name="Debuchy R."/>
            <person name="Gladieux P."/>
            <person name="Thoren M.H."/>
            <person name="Johannesson H."/>
        </authorList>
    </citation>
    <scope>NUCLEOTIDE SEQUENCE</scope>
    <source>
        <strain evidence="1">SMH2532-1</strain>
    </source>
</reference>